<dbReference type="InterPro" id="IPR014582">
    <property type="entry name" value="UCP033535_lipo"/>
</dbReference>
<dbReference type="EMBL" id="CP053708">
    <property type="protein sequence ID" value="QKE92290.1"/>
    <property type="molecule type" value="Genomic_DNA"/>
</dbReference>
<proteinExistence type="predicted"/>
<organism evidence="1 2">
    <name type="scientific">Lichenicola cladoniae</name>
    <dbReference type="NCBI Taxonomy" id="1484109"/>
    <lineage>
        <taxon>Bacteria</taxon>
        <taxon>Pseudomonadati</taxon>
        <taxon>Pseudomonadota</taxon>
        <taxon>Alphaproteobacteria</taxon>
        <taxon>Acetobacterales</taxon>
        <taxon>Acetobacteraceae</taxon>
        <taxon>Lichenicola</taxon>
    </lineage>
</organism>
<dbReference type="Pfam" id="PF10054">
    <property type="entry name" value="DUF2291"/>
    <property type="match status" value="1"/>
</dbReference>
<dbReference type="KEGG" id="lck:HN018_21625"/>
<name>A0A6M8HVF9_9PROT</name>
<reference evidence="1 2" key="1">
    <citation type="journal article" date="2014" name="World J. Microbiol. Biotechnol.">
        <title>Biodiversity and physiological characteristics of Antarctic and Arctic lichens-associated bacteria.</title>
        <authorList>
            <person name="Lee Y.M."/>
            <person name="Kim E.H."/>
            <person name="Lee H.K."/>
            <person name="Hong S.G."/>
        </authorList>
    </citation>
    <scope>NUCLEOTIDE SEQUENCE [LARGE SCALE GENOMIC DNA]</scope>
    <source>
        <strain evidence="1 2">PAMC 26569</strain>
    </source>
</reference>
<dbReference type="AlphaFoldDB" id="A0A6M8HVF9"/>
<dbReference type="Proteomes" id="UP000500767">
    <property type="component" value="Chromosome"/>
</dbReference>
<evidence type="ECO:0000313" key="2">
    <source>
        <dbReference type="Proteomes" id="UP000500767"/>
    </source>
</evidence>
<protein>
    <submittedName>
        <fullName evidence="1">DUF2291 domain-containing protein</fullName>
    </submittedName>
</protein>
<sequence>MRATFLLGSLCLLSTLPGCRFVKTGSVTATQASGAQDPKARVDALWTPKLLAYAKAKAAPYPELAAQLAKSPNDAIKAHGYHGGDASAKPVLFAQIDGTVVDVETTSRAGTLGVDVDGDGKPDVTIQIGPVIRGSALRDGLDFISFSSFSNQIDFADFSKALNAHVRDVVLKDLPRDQLKGRRISILGAFFADPANPVPLVTPITITLPEKTP</sequence>
<gene>
    <name evidence="1" type="ORF">HN018_21625</name>
</gene>
<keyword evidence="2" id="KW-1185">Reference proteome</keyword>
<dbReference type="SUPFAM" id="SSF141318">
    <property type="entry name" value="TM0957-like"/>
    <property type="match status" value="1"/>
</dbReference>
<dbReference type="InterPro" id="IPR036215">
    <property type="entry name" value="TM0957-like_sf"/>
</dbReference>
<dbReference type="PIRSF" id="PIRSF033535">
    <property type="entry name" value="UCP033535_plp"/>
    <property type="match status" value="1"/>
</dbReference>
<dbReference type="RefSeq" id="WP_171834219.1">
    <property type="nucleotide sequence ID" value="NZ_CP053708.1"/>
</dbReference>
<evidence type="ECO:0000313" key="1">
    <source>
        <dbReference type="EMBL" id="QKE92290.1"/>
    </source>
</evidence>
<accession>A0A6M8HVF9</accession>